<feature type="domain" description="Amidase" evidence="2">
    <location>
        <begin position="258"/>
        <end position="414"/>
    </location>
</feature>
<dbReference type="Proteomes" id="UP000054988">
    <property type="component" value="Unassembled WGS sequence"/>
</dbReference>
<dbReference type="SUPFAM" id="SSF75304">
    <property type="entry name" value="Amidase signature (AS) enzymes"/>
    <property type="match status" value="1"/>
</dbReference>
<evidence type="ECO:0000259" key="3">
    <source>
        <dbReference type="Pfam" id="PF26053"/>
    </source>
</evidence>
<feature type="signal peptide" evidence="1">
    <location>
        <begin position="1"/>
        <end position="20"/>
    </location>
</feature>
<dbReference type="PANTHER" id="PTHR46310:SF7">
    <property type="entry name" value="AMIDASE 1"/>
    <property type="match status" value="1"/>
</dbReference>
<organism evidence="4 5">
    <name type="scientific">Moniliophthora roreri</name>
    <name type="common">Frosty pod rot fungus</name>
    <name type="synonym">Monilia roreri</name>
    <dbReference type="NCBI Taxonomy" id="221103"/>
    <lineage>
        <taxon>Eukaryota</taxon>
        <taxon>Fungi</taxon>
        <taxon>Dikarya</taxon>
        <taxon>Basidiomycota</taxon>
        <taxon>Agaricomycotina</taxon>
        <taxon>Agaricomycetes</taxon>
        <taxon>Agaricomycetidae</taxon>
        <taxon>Agaricales</taxon>
        <taxon>Marasmiineae</taxon>
        <taxon>Marasmiaceae</taxon>
        <taxon>Moniliophthora</taxon>
    </lineage>
</organism>
<name>A0A0W0GAA5_MONRR</name>
<dbReference type="AlphaFoldDB" id="A0A0W0GAA5"/>
<gene>
    <name evidence="4" type="ORF">WG66_1938</name>
</gene>
<evidence type="ECO:0000313" key="5">
    <source>
        <dbReference type="Proteomes" id="UP000054988"/>
    </source>
</evidence>
<sequence length="696" mass="76628">MHSALAPVLAILFPILPIYSLKIVQSNSLGDIATIADTLYFIQSNINAASFAAAVEPGPAQYGLITVVPIPFAETTITGDLLSKIIADYATIDDVWSKMFLQGLILSPDPTVTDEIELDESLFGWMRDRDIEVLFVDGPRLPRNWTPRSGPFQVVSIPKKLSPGPYAYSVDAGTLALHNVYRLYPDEYDSFMLGCIPDTSVDSGLTWIPTNFTLPSVLSSSNFEDSSFEDNVQYQYIPIPSRLPYFSGFGSNSPFPISLLSGRRVAIKDIFDMQGLPTSAGSRAYLEMTGGPAVETSLALEKLFALGVIPVGKTHTSQFAHGASPWEFQDFSYPWNPRGDGLLTAVASSSGSACAIAGYEWLDLAVGSDTRGSVRKPASLVGAYGIRPSFGSMDLRGVVPLSEHMDTVGIFARDPNLFVEVAKQWYNDSPISLGNEFIRFPSRVLVPVDHFPVKSPEAQSINDVFMDFLVKELNFTRVSINITKKLSPQFPQGQFRAFQTLSNQLSEYHSWTKVGKPLTSWYRSRFGRDPDLDPMPRIMFARALNHSAEDYDGATSYKERFTAYINDELFKFNATSCSDSILIYDAGTGGLPSYRVEDFNALEGASEVTLVRPGKDAKLSENLHYLASMASLVDVTVPLGQTSYFSPVTRQWEVIPVTIQLVTRRGCDSIILDLVRLLAEKGFLKAVSTGPEPFVH</sequence>
<comment type="caution">
    <text evidence="4">The sequence shown here is derived from an EMBL/GenBank/DDBJ whole genome shotgun (WGS) entry which is preliminary data.</text>
</comment>
<accession>A0A0W0GAA5</accession>
<dbReference type="eggNOG" id="KOG1211">
    <property type="taxonomic scope" value="Eukaryota"/>
</dbReference>
<dbReference type="InterPro" id="IPR036928">
    <property type="entry name" value="AS_sf"/>
</dbReference>
<protein>
    <submittedName>
        <fullName evidence="4">Uncharacterized protein</fullName>
    </submittedName>
</protein>
<evidence type="ECO:0000259" key="2">
    <source>
        <dbReference type="Pfam" id="PF01425"/>
    </source>
</evidence>
<dbReference type="Gene3D" id="3.90.1300.10">
    <property type="entry name" value="Amidase signature (AS) domain"/>
    <property type="match status" value="1"/>
</dbReference>
<evidence type="ECO:0000256" key="1">
    <source>
        <dbReference type="SAM" id="SignalP"/>
    </source>
</evidence>
<dbReference type="Pfam" id="PF26053">
    <property type="entry name" value="DUF8016"/>
    <property type="match status" value="1"/>
</dbReference>
<feature type="chain" id="PRO_5006902520" evidence="1">
    <location>
        <begin position="21"/>
        <end position="696"/>
    </location>
</feature>
<evidence type="ECO:0000313" key="4">
    <source>
        <dbReference type="EMBL" id="KTB45486.1"/>
    </source>
</evidence>
<keyword evidence="1" id="KW-0732">Signal</keyword>
<dbReference type="PANTHER" id="PTHR46310">
    <property type="entry name" value="AMIDASE 1"/>
    <property type="match status" value="1"/>
</dbReference>
<reference evidence="4 5" key="1">
    <citation type="submission" date="2015-12" db="EMBL/GenBank/DDBJ databases">
        <title>Draft genome sequence of Moniliophthora roreri, the causal agent of frosty pod rot of cacao.</title>
        <authorList>
            <person name="Aime M.C."/>
            <person name="Diaz-Valderrama J.R."/>
            <person name="Kijpornyongpan T."/>
            <person name="Phillips-Mora W."/>
        </authorList>
    </citation>
    <scope>NUCLEOTIDE SEQUENCE [LARGE SCALE GENOMIC DNA]</scope>
    <source>
        <strain evidence="4 5">MCA 2952</strain>
    </source>
</reference>
<dbReference type="EMBL" id="LATX01000682">
    <property type="protein sequence ID" value="KTB45486.1"/>
    <property type="molecule type" value="Genomic_DNA"/>
</dbReference>
<proteinExistence type="predicted"/>
<dbReference type="InterPro" id="IPR058329">
    <property type="entry name" value="Arp1_N"/>
</dbReference>
<dbReference type="InterPro" id="IPR023631">
    <property type="entry name" value="Amidase_dom"/>
</dbReference>
<dbReference type="Pfam" id="PF01425">
    <property type="entry name" value="Amidase"/>
    <property type="match status" value="1"/>
</dbReference>
<feature type="domain" description="Scytalone dehydratase-like protein Arp1 N-terminal" evidence="3">
    <location>
        <begin position="59"/>
        <end position="182"/>
    </location>
</feature>